<keyword evidence="3" id="KW-1185">Reference proteome</keyword>
<sequence length="279" mass="30874">MRPDAGGARKPRVQHVLTVQQVRRLSPHLVRVVLGGEGFAALEFKDATDQYIKMLFADPALGLDRPYDFDALRERLPMEQMPVTRTYTVRHIDHDAGQLWVDMVTHGEEGLAGGWAQQVRPGELISFFGPGGAYAPREEADWHLLAGDESALPAIAAAVEALEADARGVVVLEVPSVEDQVSLAAPDGVEVRWLHRGGEFTPESTRLVEAVASLEIPAGDVQVFVHGEREQMKRMRRLLVEERGLPRRGMSLSAYWAFGRVEDQFQAEKRTPVGQIDPA</sequence>
<dbReference type="Pfam" id="PF08021">
    <property type="entry name" value="FAD_binding_9"/>
    <property type="match status" value="1"/>
</dbReference>
<accession>A0ABP6LLH3</accession>
<reference evidence="3" key="1">
    <citation type="journal article" date="2019" name="Int. J. Syst. Evol. Microbiol.">
        <title>The Global Catalogue of Microorganisms (GCM) 10K type strain sequencing project: providing services to taxonomists for standard genome sequencing and annotation.</title>
        <authorList>
            <consortium name="The Broad Institute Genomics Platform"/>
            <consortium name="The Broad Institute Genome Sequencing Center for Infectious Disease"/>
            <person name="Wu L."/>
            <person name="Ma J."/>
        </authorList>
    </citation>
    <scope>NUCLEOTIDE SEQUENCE [LARGE SCALE GENOMIC DNA]</scope>
    <source>
        <strain evidence="3">JCM 14309</strain>
    </source>
</reference>
<feature type="domain" description="FAD-binding FR-type" evidence="1">
    <location>
        <begin position="12"/>
        <end position="137"/>
    </location>
</feature>
<dbReference type="InterPro" id="IPR017938">
    <property type="entry name" value="Riboflavin_synthase-like_b-brl"/>
</dbReference>
<dbReference type="Gene3D" id="2.40.30.10">
    <property type="entry name" value="Translation factors"/>
    <property type="match status" value="1"/>
</dbReference>
<evidence type="ECO:0000313" key="2">
    <source>
        <dbReference type="EMBL" id="GAA3049994.1"/>
    </source>
</evidence>
<protein>
    <submittedName>
        <fullName evidence="2">Siderophore-interacting protein</fullName>
    </submittedName>
</protein>
<comment type="caution">
    <text evidence="2">The sequence shown here is derived from an EMBL/GenBank/DDBJ whole genome shotgun (WGS) entry which is preliminary data.</text>
</comment>
<dbReference type="Proteomes" id="UP001500236">
    <property type="component" value="Unassembled WGS sequence"/>
</dbReference>
<dbReference type="SUPFAM" id="SSF63380">
    <property type="entry name" value="Riboflavin synthase domain-like"/>
    <property type="match status" value="1"/>
</dbReference>
<organism evidence="2 3">
    <name type="scientific">Nesterenkonia aethiopica</name>
    <dbReference type="NCBI Taxonomy" id="269144"/>
    <lineage>
        <taxon>Bacteria</taxon>
        <taxon>Bacillati</taxon>
        <taxon>Actinomycetota</taxon>
        <taxon>Actinomycetes</taxon>
        <taxon>Micrococcales</taxon>
        <taxon>Micrococcaceae</taxon>
        <taxon>Nesterenkonia</taxon>
    </lineage>
</organism>
<dbReference type="InterPro" id="IPR007037">
    <property type="entry name" value="SIP_rossman_dom"/>
</dbReference>
<dbReference type="Gene3D" id="3.40.50.80">
    <property type="entry name" value="Nucleotide-binding domain of ferredoxin-NADP reductase (FNR) module"/>
    <property type="match status" value="1"/>
</dbReference>
<evidence type="ECO:0000313" key="3">
    <source>
        <dbReference type="Proteomes" id="UP001500236"/>
    </source>
</evidence>
<proteinExistence type="predicted"/>
<evidence type="ECO:0000259" key="1">
    <source>
        <dbReference type="PROSITE" id="PS51384"/>
    </source>
</evidence>
<dbReference type="PANTHER" id="PTHR30157:SF0">
    <property type="entry name" value="NADPH-DEPENDENT FERRIC-CHELATE REDUCTASE"/>
    <property type="match status" value="1"/>
</dbReference>
<gene>
    <name evidence="2" type="ORF">GCM10010529_00140</name>
</gene>
<dbReference type="InterPro" id="IPR039261">
    <property type="entry name" value="FNR_nucleotide-bd"/>
</dbReference>
<dbReference type="InterPro" id="IPR013113">
    <property type="entry name" value="SIP_FAD-bd"/>
</dbReference>
<dbReference type="EMBL" id="BAAAVT010000001">
    <property type="protein sequence ID" value="GAA3049994.1"/>
    <property type="molecule type" value="Genomic_DNA"/>
</dbReference>
<dbReference type="InterPro" id="IPR017927">
    <property type="entry name" value="FAD-bd_FR_type"/>
</dbReference>
<dbReference type="Pfam" id="PF04954">
    <property type="entry name" value="SIP"/>
    <property type="match status" value="1"/>
</dbReference>
<dbReference type="InterPro" id="IPR039374">
    <property type="entry name" value="SIP_fam"/>
</dbReference>
<name>A0ABP6LLH3_9MICC</name>
<dbReference type="PANTHER" id="PTHR30157">
    <property type="entry name" value="FERRIC REDUCTASE, NADPH-DEPENDENT"/>
    <property type="match status" value="1"/>
</dbReference>
<dbReference type="PROSITE" id="PS51384">
    <property type="entry name" value="FAD_FR"/>
    <property type="match status" value="1"/>
</dbReference>
<dbReference type="CDD" id="cd06193">
    <property type="entry name" value="siderophore_interacting"/>
    <property type="match status" value="1"/>
</dbReference>